<reference evidence="3" key="1">
    <citation type="submission" date="2018-01" db="EMBL/GenBank/DDBJ databases">
        <title>An insight into the sialome of Amazonian anophelines.</title>
        <authorList>
            <person name="Ribeiro J.M."/>
            <person name="Scarpassa V."/>
            <person name="Calvo E."/>
        </authorList>
    </citation>
    <scope>NUCLEOTIDE SEQUENCE</scope>
    <source>
        <tissue evidence="3">Salivary glands</tissue>
    </source>
</reference>
<evidence type="ECO:0000256" key="1">
    <source>
        <dbReference type="SAM" id="MobiDB-lite"/>
    </source>
</evidence>
<organism evidence="3">
    <name type="scientific">Anopheles braziliensis</name>
    <dbReference type="NCBI Taxonomy" id="58242"/>
    <lineage>
        <taxon>Eukaryota</taxon>
        <taxon>Metazoa</taxon>
        <taxon>Ecdysozoa</taxon>
        <taxon>Arthropoda</taxon>
        <taxon>Hexapoda</taxon>
        <taxon>Insecta</taxon>
        <taxon>Pterygota</taxon>
        <taxon>Neoptera</taxon>
        <taxon>Endopterygota</taxon>
        <taxon>Diptera</taxon>
        <taxon>Nematocera</taxon>
        <taxon>Culicoidea</taxon>
        <taxon>Culicidae</taxon>
        <taxon>Anophelinae</taxon>
        <taxon>Anopheles</taxon>
    </lineage>
</organism>
<dbReference type="PANTHER" id="PTHR33198">
    <property type="entry name" value="ANK_REP_REGION DOMAIN-CONTAINING PROTEIN-RELATED"/>
    <property type="match status" value="1"/>
</dbReference>
<proteinExistence type="predicted"/>
<feature type="compositionally biased region" description="Low complexity" evidence="1">
    <location>
        <begin position="217"/>
        <end position="226"/>
    </location>
</feature>
<sequence>MANQLVGTIPEFTVELDDWNVYYERLEQFFEVNEITPEKRSAFLISCIGSQAYKSLRDLCHPALPKDRPFEELCELLRKQFSPQVAIFRERTHFYNATQSVGENVTQWYGRLKKLSVDCKFGSNLEAILLDKFITGLRPGQVLDRLCEENETLRLEQALDIAINKECAVKESAYLAPPSAPHYAAGDLGLCGRCVCGGGGGARRVPSENGSYCGDGQQQQAAAQARGKGRPRNRRRNRGGNADDHSEAGSRH</sequence>
<accession>A0A2M3Z3V1</accession>
<name>A0A2M3Z3V1_9DIPT</name>
<feature type="domain" description="Retrotransposon gag" evidence="2">
    <location>
        <begin position="67"/>
        <end position="139"/>
    </location>
</feature>
<protein>
    <submittedName>
        <fullName evidence="3">Putative transcription factor spt20</fullName>
    </submittedName>
</protein>
<evidence type="ECO:0000259" key="2">
    <source>
        <dbReference type="Pfam" id="PF03732"/>
    </source>
</evidence>
<feature type="compositionally biased region" description="Basic residues" evidence="1">
    <location>
        <begin position="227"/>
        <end position="238"/>
    </location>
</feature>
<dbReference type="InterPro" id="IPR005162">
    <property type="entry name" value="Retrotrans_gag_dom"/>
</dbReference>
<dbReference type="Pfam" id="PF03732">
    <property type="entry name" value="Retrotrans_gag"/>
    <property type="match status" value="1"/>
</dbReference>
<dbReference type="PANTHER" id="PTHR33198:SF19">
    <property type="entry name" value="CCHC-TYPE DOMAIN-CONTAINING PROTEIN"/>
    <property type="match status" value="1"/>
</dbReference>
<feature type="compositionally biased region" description="Basic and acidic residues" evidence="1">
    <location>
        <begin position="241"/>
        <end position="252"/>
    </location>
</feature>
<dbReference type="AlphaFoldDB" id="A0A2M3Z3V1"/>
<evidence type="ECO:0000313" key="3">
    <source>
        <dbReference type="EMBL" id="MBW23201.1"/>
    </source>
</evidence>
<feature type="region of interest" description="Disordered" evidence="1">
    <location>
        <begin position="209"/>
        <end position="252"/>
    </location>
</feature>
<dbReference type="EMBL" id="GGFM01002450">
    <property type="protein sequence ID" value="MBW23201.1"/>
    <property type="molecule type" value="Transcribed_RNA"/>
</dbReference>